<organism evidence="1 2">
    <name type="scientific">Rubroshorea leprosula</name>
    <dbReference type="NCBI Taxonomy" id="152421"/>
    <lineage>
        <taxon>Eukaryota</taxon>
        <taxon>Viridiplantae</taxon>
        <taxon>Streptophyta</taxon>
        <taxon>Embryophyta</taxon>
        <taxon>Tracheophyta</taxon>
        <taxon>Spermatophyta</taxon>
        <taxon>Magnoliopsida</taxon>
        <taxon>eudicotyledons</taxon>
        <taxon>Gunneridae</taxon>
        <taxon>Pentapetalae</taxon>
        <taxon>rosids</taxon>
        <taxon>malvids</taxon>
        <taxon>Malvales</taxon>
        <taxon>Dipterocarpaceae</taxon>
        <taxon>Rubroshorea</taxon>
    </lineage>
</organism>
<dbReference type="EMBL" id="BPVZ01000093">
    <property type="protein sequence ID" value="GKV31915.1"/>
    <property type="molecule type" value="Genomic_DNA"/>
</dbReference>
<dbReference type="AlphaFoldDB" id="A0AAV5L3T8"/>
<protein>
    <submittedName>
        <fullName evidence="1">Uncharacterized protein</fullName>
    </submittedName>
</protein>
<reference evidence="1 2" key="1">
    <citation type="journal article" date="2021" name="Commun. Biol.">
        <title>The genome of Shorea leprosula (Dipterocarpaceae) highlights the ecological relevance of drought in aseasonal tropical rainforests.</title>
        <authorList>
            <person name="Ng K.K.S."/>
            <person name="Kobayashi M.J."/>
            <person name="Fawcett J.A."/>
            <person name="Hatakeyama M."/>
            <person name="Paape T."/>
            <person name="Ng C.H."/>
            <person name="Ang C.C."/>
            <person name="Tnah L.H."/>
            <person name="Lee C.T."/>
            <person name="Nishiyama T."/>
            <person name="Sese J."/>
            <person name="O'Brien M.J."/>
            <person name="Copetti D."/>
            <person name="Mohd Noor M.I."/>
            <person name="Ong R.C."/>
            <person name="Putra M."/>
            <person name="Sireger I.Z."/>
            <person name="Indrioko S."/>
            <person name="Kosugi Y."/>
            <person name="Izuno A."/>
            <person name="Isagi Y."/>
            <person name="Lee S.L."/>
            <person name="Shimizu K.K."/>
        </authorList>
    </citation>
    <scope>NUCLEOTIDE SEQUENCE [LARGE SCALE GENOMIC DNA]</scope>
    <source>
        <strain evidence="1">214</strain>
    </source>
</reference>
<proteinExistence type="predicted"/>
<accession>A0AAV5L3T8</accession>
<keyword evidence="2" id="KW-1185">Reference proteome</keyword>
<evidence type="ECO:0000313" key="1">
    <source>
        <dbReference type="EMBL" id="GKV31915.1"/>
    </source>
</evidence>
<sequence>MELENTRDLIAYTLQEWRPTEQYGKDVIATQRNPAGAVVKCQHHSKRFLVPVAFSMRHGLPHFFRSSDIDSTVINRVQDPFDLNQVAQRYKDVSTMVKSLDHRRSMGWGIYILMEPITVAAKMCHGTLYPTLASPDGKWSALHFEPWLRIFASTAFNSSIVNDENLKLESLIMIQILTLVSEVTNQELPLTPRDGNIHCDTAQWNTIAAPRNH</sequence>
<dbReference type="Proteomes" id="UP001054252">
    <property type="component" value="Unassembled WGS sequence"/>
</dbReference>
<name>A0AAV5L3T8_9ROSI</name>
<comment type="caution">
    <text evidence="1">The sequence shown here is derived from an EMBL/GenBank/DDBJ whole genome shotgun (WGS) entry which is preliminary data.</text>
</comment>
<gene>
    <name evidence="1" type="ORF">SLEP1_g40569</name>
</gene>
<evidence type="ECO:0000313" key="2">
    <source>
        <dbReference type="Proteomes" id="UP001054252"/>
    </source>
</evidence>